<evidence type="ECO:0000256" key="2">
    <source>
        <dbReference type="RuleBase" id="RU003616"/>
    </source>
</evidence>
<sequence>MNRPSYCSNRTYDRRGRAFGGPSSFRESIEETPEAFSLKLDLPGVRKDELKLEIKDRVLTLTVTPTEERAFVTASSRAWRVGPDIDAENLTARLENGILELTLPKRQPAAPETRNIDIQ</sequence>
<feature type="domain" description="SHSP" evidence="4">
    <location>
        <begin position="15"/>
        <end position="119"/>
    </location>
</feature>
<keyword evidence="6" id="KW-1185">Reference proteome</keyword>
<organism evidence="5 6">
    <name type="scientific">Luteolibacter ambystomatis</name>
    <dbReference type="NCBI Taxonomy" id="2824561"/>
    <lineage>
        <taxon>Bacteria</taxon>
        <taxon>Pseudomonadati</taxon>
        <taxon>Verrucomicrobiota</taxon>
        <taxon>Verrucomicrobiia</taxon>
        <taxon>Verrucomicrobiales</taxon>
        <taxon>Verrucomicrobiaceae</taxon>
        <taxon>Luteolibacter</taxon>
    </lineage>
</organism>
<evidence type="ECO:0000313" key="6">
    <source>
        <dbReference type="Proteomes" id="UP000676169"/>
    </source>
</evidence>
<dbReference type="Gene3D" id="2.60.40.790">
    <property type="match status" value="1"/>
</dbReference>
<evidence type="ECO:0000259" key="4">
    <source>
        <dbReference type="PROSITE" id="PS01031"/>
    </source>
</evidence>
<dbReference type="EMBL" id="CP073100">
    <property type="protein sequence ID" value="QUE52560.1"/>
    <property type="molecule type" value="Genomic_DNA"/>
</dbReference>
<reference evidence="5" key="1">
    <citation type="submission" date="2021-04" db="EMBL/GenBank/DDBJ databases">
        <title>Luteolibacter sp. 32A isolated from the skin of an Anderson's salamander (Ambystoma andersonii).</title>
        <authorList>
            <person name="Spergser J."/>
            <person name="Busse H.-J."/>
        </authorList>
    </citation>
    <scope>NUCLEOTIDE SEQUENCE</scope>
    <source>
        <strain evidence="5">32A</strain>
    </source>
</reference>
<evidence type="ECO:0000256" key="3">
    <source>
        <dbReference type="SAM" id="MobiDB-lite"/>
    </source>
</evidence>
<gene>
    <name evidence="5" type="ORF">KBB96_06610</name>
</gene>
<dbReference type="InterPro" id="IPR008978">
    <property type="entry name" value="HSP20-like_chaperone"/>
</dbReference>
<dbReference type="PROSITE" id="PS01031">
    <property type="entry name" value="SHSP"/>
    <property type="match status" value="1"/>
</dbReference>
<dbReference type="RefSeq" id="WP_211633775.1">
    <property type="nucleotide sequence ID" value="NZ_CP073100.1"/>
</dbReference>
<evidence type="ECO:0000313" key="5">
    <source>
        <dbReference type="EMBL" id="QUE52560.1"/>
    </source>
</evidence>
<feature type="region of interest" description="Disordered" evidence="3">
    <location>
        <begin position="1"/>
        <end position="26"/>
    </location>
</feature>
<dbReference type="PANTHER" id="PTHR11527">
    <property type="entry name" value="HEAT-SHOCK PROTEIN 20 FAMILY MEMBER"/>
    <property type="match status" value="1"/>
</dbReference>
<dbReference type="SUPFAM" id="SSF49764">
    <property type="entry name" value="HSP20-like chaperones"/>
    <property type="match status" value="1"/>
</dbReference>
<dbReference type="InterPro" id="IPR031107">
    <property type="entry name" value="Small_HSP"/>
</dbReference>
<feature type="compositionally biased region" description="Polar residues" evidence="3">
    <location>
        <begin position="1"/>
        <end position="10"/>
    </location>
</feature>
<dbReference type="AlphaFoldDB" id="A0A975J1Z4"/>
<evidence type="ECO:0000256" key="1">
    <source>
        <dbReference type="PROSITE-ProRule" id="PRU00285"/>
    </source>
</evidence>
<name>A0A975J1Z4_9BACT</name>
<dbReference type="KEGG" id="lamb:KBB96_06610"/>
<dbReference type="InterPro" id="IPR002068">
    <property type="entry name" value="A-crystallin/Hsp20_dom"/>
</dbReference>
<dbReference type="CDD" id="cd06464">
    <property type="entry name" value="ACD_sHsps-like"/>
    <property type="match status" value="1"/>
</dbReference>
<dbReference type="Proteomes" id="UP000676169">
    <property type="component" value="Chromosome"/>
</dbReference>
<comment type="similarity">
    <text evidence="1 2">Belongs to the small heat shock protein (HSP20) family.</text>
</comment>
<dbReference type="Pfam" id="PF00011">
    <property type="entry name" value="HSP20"/>
    <property type="match status" value="1"/>
</dbReference>
<protein>
    <submittedName>
        <fullName evidence="5">Hsp20/alpha crystallin family protein</fullName>
    </submittedName>
</protein>
<proteinExistence type="inferred from homology"/>
<accession>A0A975J1Z4</accession>